<keyword evidence="5" id="KW-0238">DNA-binding</keyword>
<dbReference type="Proteomes" id="UP000465302">
    <property type="component" value="Unassembled WGS sequence"/>
</dbReference>
<feature type="domain" description="HTH LytTR-type" evidence="3">
    <location>
        <begin position="142"/>
        <end position="250"/>
    </location>
</feature>
<dbReference type="EMBL" id="PDCP01000041">
    <property type="protein sequence ID" value="PEG35731.1"/>
    <property type="molecule type" value="Genomic_DNA"/>
</dbReference>
<dbReference type="AlphaFoldDB" id="A0A2A7MWN0"/>
<dbReference type="SMART" id="SM00448">
    <property type="entry name" value="REC"/>
    <property type="match status" value="1"/>
</dbReference>
<reference evidence="4" key="3">
    <citation type="submission" date="2020-02" db="EMBL/GenBank/DDBJ databases">
        <authorList>
            <person name="Matsumoto Y."/>
            <person name="Motooka D."/>
            <person name="Nakamura S."/>
        </authorList>
    </citation>
    <scope>NUCLEOTIDE SEQUENCE</scope>
    <source>
        <strain evidence="4">JCM 6377</strain>
    </source>
</reference>
<dbReference type="GO" id="GO:0003677">
    <property type="term" value="F:DNA binding"/>
    <property type="evidence" value="ECO:0007669"/>
    <property type="project" value="UniProtKB-KW"/>
</dbReference>
<accession>A0A2A7MWN0</accession>
<evidence type="ECO:0000259" key="3">
    <source>
        <dbReference type="PROSITE" id="PS50930"/>
    </source>
</evidence>
<dbReference type="InterPro" id="IPR011006">
    <property type="entry name" value="CheY-like_superfamily"/>
</dbReference>
<keyword evidence="1" id="KW-0597">Phosphoprotein</keyword>
<dbReference type="EMBL" id="BLKS01000001">
    <property type="protein sequence ID" value="GFG54120.1"/>
    <property type="molecule type" value="Genomic_DNA"/>
</dbReference>
<dbReference type="Gene3D" id="2.40.50.1020">
    <property type="entry name" value="LytTr DNA-binding domain"/>
    <property type="match status" value="1"/>
</dbReference>
<dbReference type="Pfam" id="PF04397">
    <property type="entry name" value="LytTR"/>
    <property type="match status" value="1"/>
</dbReference>
<dbReference type="PANTHER" id="PTHR37299">
    <property type="entry name" value="TRANSCRIPTIONAL REGULATOR-RELATED"/>
    <property type="match status" value="1"/>
</dbReference>
<dbReference type="GO" id="GO:0000156">
    <property type="term" value="F:phosphorelay response regulator activity"/>
    <property type="evidence" value="ECO:0007669"/>
    <property type="project" value="InterPro"/>
</dbReference>
<comment type="caution">
    <text evidence="5">The sequence shown here is derived from an EMBL/GenBank/DDBJ whole genome shotgun (WGS) entry which is preliminary data.</text>
</comment>
<reference evidence="5 6" key="1">
    <citation type="submission" date="2017-10" db="EMBL/GenBank/DDBJ databases">
        <title>The new phylogeny of genus Mycobacterium.</title>
        <authorList>
            <person name="Tortoli E."/>
            <person name="Trovato A."/>
            <person name="Cirillo D.M."/>
        </authorList>
    </citation>
    <scope>NUCLEOTIDE SEQUENCE [LARGE SCALE GENOMIC DNA]</scope>
    <source>
        <strain evidence="5 6">CCUG37673</strain>
    </source>
</reference>
<dbReference type="InterPro" id="IPR001789">
    <property type="entry name" value="Sig_transdc_resp-reg_receiver"/>
</dbReference>
<keyword evidence="6" id="KW-1185">Reference proteome</keyword>
<organism evidence="5 6">
    <name type="scientific">Mycolicibacterium agri</name>
    <name type="common">Mycobacterium agri</name>
    <dbReference type="NCBI Taxonomy" id="36811"/>
    <lineage>
        <taxon>Bacteria</taxon>
        <taxon>Bacillati</taxon>
        <taxon>Actinomycetota</taxon>
        <taxon>Actinomycetes</taxon>
        <taxon>Mycobacteriales</taxon>
        <taxon>Mycobacteriaceae</taxon>
        <taxon>Mycolicibacterium</taxon>
    </lineage>
</organism>
<dbReference type="OrthoDB" id="236568at2"/>
<evidence type="ECO:0000256" key="1">
    <source>
        <dbReference type="PROSITE-ProRule" id="PRU00169"/>
    </source>
</evidence>
<dbReference type="SMART" id="SM00850">
    <property type="entry name" value="LytTR"/>
    <property type="match status" value="1"/>
</dbReference>
<protein>
    <submittedName>
        <fullName evidence="5">DNA-binding response regulator</fullName>
    </submittedName>
</protein>
<dbReference type="Gene3D" id="3.40.50.2300">
    <property type="match status" value="1"/>
</dbReference>
<dbReference type="PROSITE" id="PS50930">
    <property type="entry name" value="HTH_LYTTR"/>
    <property type="match status" value="1"/>
</dbReference>
<dbReference type="RefSeq" id="WP_097942030.1">
    <property type="nucleotide sequence ID" value="NZ_BLKS01000001.1"/>
</dbReference>
<evidence type="ECO:0000313" key="5">
    <source>
        <dbReference type="EMBL" id="PEG35731.1"/>
    </source>
</evidence>
<dbReference type="PROSITE" id="PS50110">
    <property type="entry name" value="RESPONSE_REGULATORY"/>
    <property type="match status" value="1"/>
</dbReference>
<evidence type="ECO:0000259" key="2">
    <source>
        <dbReference type="PROSITE" id="PS50110"/>
    </source>
</evidence>
<sequence>MTATMTVLAVDDEAPALDELTYLLQQNPAIAAVRGAADATAALRELGEGGIDAIFLDINMPGLSGLELASVLGNFADPPAVVFVTAHDDKAVAAFDVGAVDYLLKPIRRDRLDEAIRRVAAAKTVEPTKSASGSAQQDPDVIPAEVGGVTHLIRRDTIGWVEAEGDYARLHSASGAHLVRIPLSTLESRWGNAGFQRVHRSYLVSLSMVSGMRAKGGSVMVRVRANGASPAVELPVSRRQVRELRDRLIRDPMRGYRSDRGDD</sequence>
<name>A0A2A7MWN0_MYCAG</name>
<dbReference type="InterPro" id="IPR007492">
    <property type="entry name" value="LytTR_DNA-bd_dom"/>
</dbReference>
<dbReference type="Pfam" id="PF00072">
    <property type="entry name" value="Response_reg"/>
    <property type="match status" value="1"/>
</dbReference>
<dbReference type="SUPFAM" id="SSF52172">
    <property type="entry name" value="CheY-like"/>
    <property type="match status" value="1"/>
</dbReference>
<dbReference type="PANTHER" id="PTHR37299:SF1">
    <property type="entry name" value="STAGE 0 SPORULATION PROTEIN A HOMOLOG"/>
    <property type="match status" value="1"/>
</dbReference>
<feature type="domain" description="Response regulatory" evidence="2">
    <location>
        <begin position="6"/>
        <end position="120"/>
    </location>
</feature>
<proteinExistence type="predicted"/>
<evidence type="ECO:0000313" key="7">
    <source>
        <dbReference type="Proteomes" id="UP000465302"/>
    </source>
</evidence>
<evidence type="ECO:0000313" key="6">
    <source>
        <dbReference type="Proteomes" id="UP000220914"/>
    </source>
</evidence>
<gene>
    <name evidence="5" type="ORF">CQY20_21090</name>
    <name evidence="4" type="ORF">MAGR_55610</name>
</gene>
<evidence type="ECO:0000313" key="4">
    <source>
        <dbReference type="EMBL" id="GFG54120.1"/>
    </source>
</evidence>
<dbReference type="Proteomes" id="UP000220914">
    <property type="component" value="Unassembled WGS sequence"/>
</dbReference>
<dbReference type="InterPro" id="IPR046947">
    <property type="entry name" value="LytR-like"/>
</dbReference>
<reference evidence="4 7" key="2">
    <citation type="journal article" date="2019" name="Emerg. Microbes Infect.">
        <title>Comprehensive subspecies identification of 175 nontuberculous mycobacteria species based on 7547 genomic profiles.</title>
        <authorList>
            <person name="Matsumoto Y."/>
            <person name="Kinjo T."/>
            <person name="Motooka D."/>
            <person name="Nabeya D."/>
            <person name="Jung N."/>
            <person name="Uechi K."/>
            <person name="Horii T."/>
            <person name="Iida T."/>
            <person name="Fujita J."/>
            <person name="Nakamura S."/>
        </authorList>
    </citation>
    <scope>NUCLEOTIDE SEQUENCE [LARGE SCALE GENOMIC DNA]</scope>
    <source>
        <strain evidence="4 7">JCM 6377</strain>
    </source>
</reference>
<feature type="modified residue" description="4-aspartylphosphate" evidence="1">
    <location>
        <position position="57"/>
    </location>
</feature>